<keyword evidence="3" id="KW-0349">Heme</keyword>
<evidence type="ECO:0000313" key="15">
    <source>
        <dbReference type="EMBL" id="KAH6638586.1"/>
    </source>
</evidence>
<protein>
    <recommendedName>
        <fullName evidence="14">Cytochrome b5 heme-binding domain-containing protein</fullName>
    </recommendedName>
</protein>
<comment type="subcellular location">
    <subcellularLocation>
        <location evidence="1">Endoplasmic reticulum membrane</location>
        <topology evidence="1">Single-pass membrane protein</topology>
        <orientation evidence="1">Cytoplasmic side</orientation>
    </subcellularLocation>
    <subcellularLocation>
        <location evidence="11">Microsome membrane</location>
        <topology evidence="11">Single-pass membrane protein</topology>
        <orientation evidence="11">Cytoplasmic side</orientation>
    </subcellularLocation>
</comment>
<comment type="caution">
    <text evidence="15">The sequence shown here is derived from an EMBL/GenBank/DDBJ whole genome shotgun (WGS) entry which is preliminary data.</text>
</comment>
<evidence type="ECO:0000313" key="16">
    <source>
        <dbReference type="Proteomes" id="UP000758603"/>
    </source>
</evidence>
<evidence type="ECO:0000256" key="4">
    <source>
        <dbReference type="ARBA" id="ARBA00022692"/>
    </source>
</evidence>
<evidence type="ECO:0000256" key="1">
    <source>
        <dbReference type="ARBA" id="ARBA00004131"/>
    </source>
</evidence>
<dbReference type="PROSITE" id="PS50255">
    <property type="entry name" value="CYTOCHROME_B5_2"/>
    <property type="match status" value="1"/>
</dbReference>
<dbReference type="SUPFAM" id="SSF55856">
    <property type="entry name" value="Cytochrome b5-like heme/steroid binding domain"/>
    <property type="match status" value="2"/>
</dbReference>
<dbReference type="Gene3D" id="3.10.120.10">
    <property type="entry name" value="Cytochrome b5-like heme/steroid binding domain"/>
    <property type="match status" value="2"/>
</dbReference>
<evidence type="ECO:0000256" key="9">
    <source>
        <dbReference type="ARBA" id="ARBA00023004"/>
    </source>
</evidence>
<dbReference type="InterPro" id="IPR001199">
    <property type="entry name" value="Cyt_B5-like_heme/steroid-bd"/>
</dbReference>
<evidence type="ECO:0000259" key="14">
    <source>
        <dbReference type="PROSITE" id="PS50255"/>
    </source>
</evidence>
<sequence length="1239" mass="142233">MASSPVELSPWATRFGISRGRAWKDGNKHSMIAPYDPVLHPKYYVAGRPKFSMDPDSGTFNKPTNAELDQLFLSEQSQQRELQGLKTRQLGLLNERLYPGMDSGGHSSGSGTDEALQKFMNTALVIKESDWLECFRKYRWFGIEDLLRDSTRWTNWHPDEGHVWDSLRMPLELANRVLHRLLDERTPWLDAVMFGEIQKAEAPMPEDYSDGAKVVPFPDGEGIDWDVPNLGLKLRHDPPGEDNRPSVAEFHKRFDELTRFIIWTFMDEYDYRRSEQGSVKGMQAESHEPVFDEQAQHSTILVSVRALRGLNDEKLTLAERCMDWLDLAATIMHELMHAVWARRAYLEGQVYNDDNGSHEPYFEGDYHRELGISFIQWVFGGNLRALEIDDFRWTGEWFADAPLGIILYEFPNPADATTYQGLQDRDITIIPGHNYYVDEVPLYRYHVPVYWVSALFNEAFWTTIVPRSGSQAFKCPKLLCSAETVIGSILSMDPQRKRFSLRRYGENVPVAELKSGLERICDDVLRNELEWERQRPWYAKEMEIWQKSPWGWNYGRKLIDTFRYYHIRREAANCHYTAVDLLVIARDLILTDADRYGTIWIFEVIAWLMLGCMPFFTEKKVYADRSHHRNMRATQDGVNRMPRWPTMPLSYTWWTTPRDALGQIRGLDGREVTHPNQYLEIASQRFTELCGHPTERRWYNAFNHALQPLLAERPGQPVDSWGTFRFTEPNYAPPPEWVAFDQNQQYKQVAYTGDVAVDGFMPSPIFDAAAKLQLTASKRAGRRRRPAPLKHAPTRYFTIAEVADRRWVVEPDEIVGWDVYDISRLLLAVDADFHDLTTCTEQGFQLLSSTADVGGKATSIRNSLADLTAKGKLLQRMQLAEVAECDGTGKMPVWVTYMDSIFDITAFPFANTTQRVIMCKNPGGPLEFDKEHSSETKAHLIGRLMPYRCGLLRSEHRHVSEFYDLQTYTPTSLRYHDNPSLGCYTAIGCFVYNLTEYCDSHPGGSNILRDVAGRDATSVFLRNTDCHSLEMLDDQSYAHLRVGRMIDEVKSGDVQDREISLHNYVFDISDLDNKDPALHNLLAPLVGTDATAFLTSHKKDDEQIARGLVSLYTNYRQLVVAEINPTIHPRSISREELAQHDGRNNTRTWVAVDDDVYDVTLLLRHPHFYGNKQGLTKRHAGREVTTQPIKQWLATEQGHRIVGVLDDKTTIGKHGATNAEGSEHKKRRLDAAGVRRPVS</sequence>
<dbReference type="SMART" id="SM01117">
    <property type="entry name" value="Cyt-b5"/>
    <property type="match status" value="3"/>
</dbReference>
<dbReference type="RefSeq" id="XP_045950858.1">
    <property type="nucleotide sequence ID" value="XM_046109371.1"/>
</dbReference>
<organism evidence="15 16">
    <name type="scientific">Truncatella angustata</name>
    <dbReference type="NCBI Taxonomy" id="152316"/>
    <lineage>
        <taxon>Eukaryota</taxon>
        <taxon>Fungi</taxon>
        <taxon>Dikarya</taxon>
        <taxon>Ascomycota</taxon>
        <taxon>Pezizomycotina</taxon>
        <taxon>Sordariomycetes</taxon>
        <taxon>Xylariomycetidae</taxon>
        <taxon>Amphisphaeriales</taxon>
        <taxon>Sporocadaceae</taxon>
        <taxon>Truncatella</taxon>
    </lineage>
</organism>
<dbReference type="PANTHER" id="PTHR19359">
    <property type="entry name" value="CYTOCHROME B5"/>
    <property type="match status" value="1"/>
</dbReference>
<keyword evidence="7" id="KW-0492">Microsome</keyword>
<dbReference type="EMBL" id="JAGPXC010000015">
    <property type="protein sequence ID" value="KAH6638586.1"/>
    <property type="molecule type" value="Genomic_DNA"/>
</dbReference>
<evidence type="ECO:0000256" key="11">
    <source>
        <dbReference type="ARBA" id="ARBA00037877"/>
    </source>
</evidence>
<reference evidence="15" key="1">
    <citation type="journal article" date="2021" name="Nat. Commun.">
        <title>Genetic determinants of endophytism in the Arabidopsis root mycobiome.</title>
        <authorList>
            <person name="Mesny F."/>
            <person name="Miyauchi S."/>
            <person name="Thiergart T."/>
            <person name="Pickel B."/>
            <person name="Atanasova L."/>
            <person name="Karlsson M."/>
            <person name="Huettel B."/>
            <person name="Barry K.W."/>
            <person name="Haridas S."/>
            <person name="Chen C."/>
            <person name="Bauer D."/>
            <person name="Andreopoulos W."/>
            <person name="Pangilinan J."/>
            <person name="LaButti K."/>
            <person name="Riley R."/>
            <person name="Lipzen A."/>
            <person name="Clum A."/>
            <person name="Drula E."/>
            <person name="Henrissat B."/>
            <person name="Kohler A."/>
            <person name="Grigoriev I.V."/>
            <person name="Martin F.M."/>
            <person name="Hacquard S."/>
        </authorList>
    </citation>
    <scope>NUCLEOTIDE SEQUENCE</scope>
    <source>
        <strain evidence="15">MPI-SDFR-AT-0073</strain>
    </source>
</reference>
<evidence type="ECO:0000256" key="5">
    <source>
        <dbReference type="ARBA" id="ARBA00022723"/>
    </source>
</evidence>
<keyword evidence="4" id="KW-0812">Transmembrane</keyword>
<dbReference type="GO" id="GO:0046872">
    <property type="term" value="F:metal ion binding"/>
    <property type="evidence" value="ECO:0007669"/>
    <property type="project" value="UniProtKB-KW"/>
</dbReference>
<keyword evidence="9" id="KW-0408">Iron</keyword>
<evidence type="ECO:0000256" key="3">
    <source>
        <dbReference type="ARBA" id="ARBA00022617"/>
    </source>
</evidence>
<dbReference type="AlphaFoldDB" id="A0A9P8U7P8"/>
<keyword evidence="16" id="KW-1185">Reference proteome</keyword>
<evidence type="ECO:0000256" key="2">
    <source>
        <dbReference type="ARBA" id="ARBA00022448"/>
    </source>
</evidence>
<comment type="similarity">
    <text evidence="12">Belongs to the cytochrome b5 family.</text>
</comment>
<evidence type="ECO:0000256" key="12">
    <source>
        <dbReference type="ARBA" id="ARBA00038168"/>
    </source>
</evidence>
<dbReference type="PANTHER" id="PTHR19359:SF150">
    <property type="entry name" value="CYTOCHROME B5"/>
    <property type="match status" value="1"/>
</dbReference>
<dbReference type="OrthoDB" id="10254945at2759"/>
<feature type="domain" description="Cytochrome b5 heme-binding" evidence="14">
    <location>
        <begin position="965"/>
        <end position="1046"/>
    </location>
</feature>
<evidence type="ECO:0000256" key="6">
    <source>
        <dbReference type="ARBA" id="ARBA00022824"/>
    </source>
</evidence>
<dbReference type="InterPro" id="IPR050668">
    <property type="entry name" value="Cytochrome_b5"/>
</dbReference>
<dbReference type="Pfam" id="PF00173">
    <property type="entry name" value="Cyt-b5"/>
    <property type="match status" value="2"/>
</dbReference>
<feature type="region of interest" description="Disordered" evidence="13">
    <location>
        <begin position="1212"/>
        <end position="1239"/>
    </location>
</feature>
<proteinExistence type="inferred from homology"/>
<accession>A0A9P8U7P8</accession>
<dbReference type="Proteomes" id="UP000758603">
    <property type="component" value="Unassembled WGS sequence"/>
</dbReference>
<dbReference type="InterPro" id="IPR036400">
    <property type="entry name" value="Cyt_B5-like_heme/steroid_sf"/>
</dbReference>
<evidence type="ECO:0000256" key="10">
    <source>
        <dbReference type="ARBA" id="ARBA00023136"/>
    </source>
</evidence>
<keyword evidence="2" id="KW-0813">Transport</keyword>
<keyword evidence="10" id="KW-0472">Membrane</keyword>
<keyword evidence="6" id="KW-0256">Endoplasmic reticulum</keyword>
<dbReference type="GO" id="GO:0020037">
    <property type="term" value="F:heme binding"/>
    <property type="evidence" value="ECO:0007669"/>
    <property type="project" value="TreeGrafter"/>
</dbReference>
<gene>
    <name evidence="15" type="ORF">BKA67DRAFT_697314</name>
</gene>
<name>A0A9P8U7P8_9PEZI</name>
<dbReference type="GO" id="GO:0005789">
    <property type="term" value="C:endoplasmic reticulum membrane"/>
    <property type="evidence" value="ECO:0007669"/>
    <property type="project" value="UniProtKB-SubCell"/>
</dbReference>
<evidence type="ECO:0000256" key="13">
    <source>
        <dbReference type="SAM" id="MobiDB-lite"/>
    </source>
</evidence>
<dbReference type="GeneID" id="70138262"/>
<evidence type="ECO:0000256" key="8">
    <source>
        <dbReference type="ARBA" id="ARBA00022982"/>
    </source>
</evidence>
<keyword evidence="8" id="KW-0249">Electron transport</keyword>
<evidence type="ECO:0000256" key="7">
    <source>
        <dbReference type="ARBA" id="ARBA00022848"/>
    </source>
</evidence>
<keyword evidence="5" id="KW-0479">Metal-binding</keyword>